<keyword evidence="5" id="KW-1185">Reference proteome</keyword>
<dbReference type="GO" id="GO:0043023">
    <property type="term" value="F:ribosomal large subunit binding"/>
    <property type="evidence" value="ECO:0007669"/>
    <property type="project" value="TreeGrafter"/>
</dbReference>
<dbReference type="AlphaFoldDB" id="A0AAD7U5M4"/>
<accession>A0AAD7U5M4</accession>
<organism evidence="4 5">
    <name type="scientific">Chrysophaeum taylorii</name>
    <dbReference type="NCBI Taxonomy" id="2483200"/>
    <lineage>
        <taxon>Eukaryota</taxon>
        <taxon>Sar</taxon>
        <taxon>Stramenopiles</taxon>
        <taxon>Ochrophyta</taxon>
        <taxon>Pelagophyceae</taxon>
        <taxon>Pelagomonadales</taxon>
        <taxon>Pelagomonadaceae</taxon>
        <taxon>Chrysophaeum</taxon>
    </lineage>
</organism>
<dbReference type="Pfam" id="PF05833">
    <property type="entry name" value="NFACT_N"/>
    <property type="match status" value="1"/>
</dbReference>
<dbReference type="EMBL" id="JAQMWT010000651">
    <property type="protein sequence ID" value="KAJ8598772.1"/>
    <property type="molecule type" value="Genomic_DNA"/>
</dbReference>
<keyword evidence="1" id="KW-0175">Coiled coil</keyword>
<dbReference type="PANTHER" id="PTHR15239">
    <property type="entry name" value="NUCLEAR EXPORT MEDIATOR FACTOR NEMF"/>
    <property type="match status" value="1"/>
</dbReference>
<feature type="domain" description="NFACT RNA-binding" evidence="3">
    <location>
        <begin position="175"/>
        <end position="244"/>
    </location>
</feature>
<dbReference type="Proteomes" id="UP001230188">
    <property type="component" value="Unassembled WGS sequence"/>
</dbReference>
<dbReference type="GO" id="GO:1990112">
    <property type="term" value="C:RQC complex"/>
    <property type="evidence" value="ECO:0007669"/>
    <property type="project" value="TreeGrafter"/>
</dbReference>
<dbReference type="GO" id="GO:0072344">
    <property type="term" value="P:rescue of stalled ribosome"/>
    <property type="evidence" value="ECO:0007669"/>
    <property type="project" value="TreeGrafter"/>
</dbReference>
<reference evidence="4" key="1">
    <citation type="submission" date="2023-01" db="EMBL/GenBank/DDBJ databases">
        <title>Metagenome sequencing of chrysophaentin producing Chrysophaeum taylorii.</title>
        <authorList>
            <person name="Davison J."/>
            <person name="Bewley C."/>
        </authorList>
    </citation>
    <scope>NUCLEOTIDE SEQUENCE</scope>
    <source>
        <strain evidence="4">NIES-1699</strain>
    </source>
</reference>
<evidence type="ECO:0000256" key="1">
    <source>
        <dbReference type="SAM" id="Coils"/>
    </source>
</evidence>
<evidence type="ECO:0000259" key="3">
    <source>
        <dbReference type="Pfam" id="PF05670"/>
    </source>
</evidence>
<dbReference type="PANTHER" id="PTHR15239:SF6">
    <property type="entry name" value="RIBOSOME QUALITY CONTROL COMPLEX SUBUNIT NEMF"/>
    <property type="match status" value="1"/>
</dbReference>
<evidence type="ECO:0000313" key="4">
    <source>
        <dbReference type="EMBL" id="KAJ8598772.1"/>
    </source>
</evidence>
<sequence>MSGAGNVEESRIPDEEEEDSMGPVRLALEKALEQERRKAASLRKEAEEAEKAEKLGRWAQLVVANMYQLSDLTKSVEVDDWETGEKVTLTFTKSPREDSEAAFARARRLRRGAKVVAELLAASERRLGDLERALDGDDLSASDLGIEAAGPSKKNKPFSRPTRRKWTGRTFVAPKSGVPVLVGRNRRENDYLSCVVAKDPDVWFHARGAAGAHVVLQLSKSKVADAPDEDVQFAANLAVFYSDLRDERKAVVARALPKHVWKPPRAPPGAVAIKKEEASVLGFPSDVPPDLIKRREALEYAAAAAFVDDDSAPAES</sequence>
<dbReference type="GO" id="GO:0000049">
    <property type="term" value="F:tRNA binding"/>
    <property type="evidence" value="ECO:0007669"/>
    <property type="project" value="TreeGrafter"/>
</dbReference>
<dbReference type="InterPro" id="IPR008532">
    <property type="entry name" value="NFACT_RNA-bd"/>
</dbReference>
<dbReference type="InterPro" id="IPR051608">
    <property type="entry name" value="RQC_Subunit_NEMF"/>
</dbReference>
<comment type="caution">
    <text evidence="4">The sequence shown here is derived from an EMBL/GenBank/DDBJ whole genome shotgun (WGS) entry which is preliminary data.</text>
</comment>
<feature type="coiled-coil region" evidence="1">
    <location>
        <begin position="25"/>
        <end position="52"/>
    </location>
</feature>
<proteinExistence type="predicted"/>
<dbReference type="Pfam" id="PF05670">
    <property type="entry name" value="NFACT-R_1"/>
    <property type="match status" value="1"/>
</dbReference>
<name>A0AAD7U5M4_9STRA</name>
<evidence type="ECO:0000256" key="2">
    <source>
        <dbReference type="SAM" id="MobiDB-lite"/>
    </source>
</evidence>
<feature type="region of interest" description="Disordered" evidence="2">
    <location>
        <begin position="1"/>
        <end position="25"/>
    </location>
</feature>
<evidence type="ECO:0000313" key="5">
    <source>
        <dbReference type="Proteomes" id="UP001230188"/>
    </source>
</evidence>
<protein>
    <recommendedName>
        <fullName evidence="3">NFACT RNA-binding domain-containing protein</fullName>
    </recommendedName>
</protein>
<gene>
    <name evidence="4" type="ORF">CTAYLR_009864</name>
</gene>